<evidence type="ECO:0000256" key="2">
    <source>
        <dbReference type="RuleBase" id="RU363015"/>
    </source>
</evidence>
<comment type="caution">
    <text evidence="3">The sequence shown here is derived from an EMBL/GenBank/DDBJ whole genome shotgun (WGS) entry which is preliminary data.</text>
</comment>
<comment type="catalytic activity">
    <reaction evidence="1">
        <text>AMP + H2O = D-ribose 5-phosphate + adenine</text>
        <dbReference type="Rhea" id="RHEA:20129"/>
        <dbReference type="ChEBI" id="CHEBI:15377"/>
        <dbReference type="ChEBI" id="CHEBI:16708"/>
        <dbReference type="ChEBI" id="CHEBI:78346"/>
        <dbReference type="ChEBI" id="CHEBI:456215"/>
        <dbReference type="EC" id="3.2.2.4"/>
    </reaction>
</comment>
<dbReference type="SUPFAM" id="SSF102405">
    <property type="entry name" value="MCP/YpsA-like"/>
    <property type="match status" value="1"/>
</dbReference>
<dbReference type="PANTHER" id="PTHR43393:SF3">
    <property type="entry name" value="LYSINE DECARBOXYLASE-LIKE PROTEIN"/>
    <property type="match status" value="1"/>
</dbReference>
<evidence type="ECO:0000313" key="4">
    <source>
        <dbReference type="Proteomes" id="UP000283522"/>
    </source>
</evidence>
<dbReference type="GO" id="GO:0009691">
    <property type="term" value="P:cytokinin biosynthetic process"/>
    <property type="evidence" value="ECO:0007669"/>
    <property type="project" value="UniProtKB-UniRule"/>
</dbReference>
<dbReference type="Pfam" id="PF03641">
    <property type="entry name" value="Lysine_decarbox"/>
    <property type="match status" value="1"/>
</dbReference>
<dbReference type="Proteomes" id="UP000283522">
    <property type="component" value="Unassembled WGS sequence"/>
</dbReference>
<keyword evidence="4" id="KW-1185">Reference proteome</keyword>
<organism evidence="3 4">
    <name type="scientific">Algoriphagus lacus</name>
    <dbReference type="NCBI Taxonomy" id="2056311"/>
    <lineage>
        <taxon>Bacteria</taxon>
        <taxon>Pseudomonadati</taxon>
        <taxon>Bacteroidota</taxon>
        <taxon>Cytophagia</taxon>
        <taxon>Cytophagales</taxon>
        <taxon>Cyclobacteriaceae</taxon>
        <taxon>Algoriphagus</taxon>
    </lineage>
</organism>
<dbReference type="AlphaFoldDB" id="A0A418PQ83"/>
<dbReference type="Gene3D" id="3.40.50.450">
    <property type="match status" value="1"/>
</dbReference>
<evidence type="ECO:0000313" key="3">
    <source>
        <dbReference type="EMBL" id="RIW14477.1"/>
    </source>
</evidence>
<keyword evidence="2" id="KW-0203">Cytokinin biosynthesis</keyword>
<comment type="similarity">
    <text evidence="2">Belongs to the LOG family.</text>
</comment>
<dbReference type="EMBL" id="QXML01000006">
    <property type="protein sequence ID" value="RIW14477.1"/>
    <property type="molecule type" value="Genomic_DNA"/>
</dbReference>
<dbReference type="InterPro" id="IPR031100">
    <property type="entry name" value="LOG_fam"/>
</dbReference>
<dbReference type="PANTHER" id="PTHR43393">
    <property type="entry name" value="CYTOKININ RIBOSIDE 5'-MONOPHOSPHATE PHOSPHORIBOHYDROLASE"/>
    <property type="match status" value="1"/>
</dbReference>
<dbReference type="GO" id="GO:0008714">
    <property type="term" value="F:AMP nucleosidase activity"/>
    <property type="evidence" value="ECO:0007669"/>
    <property type="project" value="UniProtKB-EC"/>
</dbReference>
<dbReference type="GO" id="GO:0005829">
    <property type="term" value="C:cytosol"/>
    <property type="evidence" value="ECO:0007669"/>
    <property type="project" value="TreeGrafter"/>
</dbReference>
<proteinExistence type="inferred from homology"/>
<dbReference type="NCBIfam" id="TIGR00730">
    <property type="entry name" value="Rossman fold protein, TIGR00730 family"/>
    <property type="match status" value="1"/>
</dbReference>
<evidence type="ECO:0000256" key="1">
    <source>
        <dbReference type="ARBA" id="ARBA00000274"/>
    </source>
</evidence>
<dbReference type="RefSeq" id="WP_119478275.1">
    <property type="nucleotide sequence ID" value="NZ_QXML01000006.1"/>
</dbReference>
<name>A0A418PQ83_9BACT</name>
<gene>
    <name evidence="3" type="ORF">D0X99_13030</name>
</gene>
<dbReference type="InterPro" id="IPR052341">
    <property type="entry name" value="LOG_family_nucleotidases"/>
</dbReference>
<protein>
    <recommendedName>
        <fullName evidence="2">Cytokinin riboside 5'-monophosphate phosphoribohydrolase</fullName>
        <ecNumber evidence="2">3.2.2.n1</ecNumber>
    </recommendedName>
</protein>
<reference evidence="3 4" key="1">
    <citation type="submission" date="2018-09" db="EMBL/GenBank/DDBJ databases">
        <authorList>
            <person name="Wang X."/>
            <person name="Du Z."/>
        </authorList>
    </citation>
    <scope>NUCLEOTIDE SEQUENCE [LARGE SCALE GENOMIC DNA]</scope>
    <source>
        <strain evidence="3 4">N3</strain>
    </source>
</reference>
<keyword evidence="2" id="KW-0378">Hydrolase</keyword>
<dbReference type="OrthoDB" id="9801098at2"/>
<accession>A0A418PQ83</accession>
<sequence length="281" mass="31725">MSTSAKDIKPISTEEWEKSWQEHWKNSQMNYELPPNLSKKLKDEREFLSQIRSPEKDKKRLEKVTKEFEMAMKKMNKIGPAVTIFGSARFRPGDDYYELSRKTGEGFAKAGFSVLTGGGPGAMEAANKGAFEVGGKTYGLNIILPHEQEPNPYVDGTIEFNHFFVRKTMLVKYSCAYIVMPGGLGTLDELFEAATLIQCKKIGPFPLILVGKEFWKGLRDFVGFMADQGVFSPEEIGFSKIVDTPEEAVELVLKSIPKDLQKILEKEKTKLKPRTPKKSKK</sequence>
<dbReference type="EC" id="3.2.2.n1" evidence="2"/>
<dbReference type="InterPro" id="IPR005269">
    <property type="entry name" value="LOG"/>
</dbReference>